<evidence type="ECO:0000256" key="3">
    <source>
        <dbReference type="ARBA" id="ARBA00009471"/>
    </source>
</evidence>
<comment type="similarity">
    <text evidence="3">Belongs to the CND2 (condensin subunit 2) family.</text>
</comment>
<evidence type="ECO:0000256" key="7">
    <source>
        <dbReference type="ARBA" id="ARBA00022618"/>
    </source>
</evidence>
<dbReference type="FunCoup" id="E3L8I5">
    <property type="interactions" value="578"/>
</dbReference>
<accession>E3L8I5</accession>
<dbReference type="Proteomes" id="UP000008783">
    <property type="component" value="Unassembled WGS sequence"/>
</dbReference>
<evidence type="ECO:0000256" key="1">
    <source>
        <dbReference type="ARBA" id="ARBA00004286"/>
    </source>
</evidence>
<evidence type="ECO:0000313" key="12">
    <source>
        <dbReference type="EMBL" id="EFP92860.2"/>
    </source>
</evidence>
<keyword evidence="7" id="KW-0132">Cell division</keyword>
<feature type="region of interest" description="Disordered" evidence="11">
    <location>
        <begin position="1"/>
        <end position="132"/>
    </location>
</feature>
<dbReference type="Pfam" id="PF05786">
    <property type="entry name" value="Cnd2"/>
    <property type="match status" value="1"/>
</dbReference>
<feature type="region of interest" description="Disordered" evidence="11">
    <location>
        <begin position="697"/>
        <end position="738"/>
    </location>
</feature>
<dbReference type="PIRSF" id="PIRSF017126">
    <property type="entry name" value="Condensin_H"/>
    <property type="match status" value="1"/>
</dbReference>
<organism evidence="12 13">
    <name type="scientific">Puccinia graminis f. sp. tritici (strain CRL 75-36-700-3 / race SCCL)</name>
    <name type="common">Black stem rust fungus</name>
    <dbReference type="NCBI Taxonomy" id="418459"/>
    <lineage>
        <taxon>Eukaryota</taxon>
        <taxon>Fungi</taxon>
        <taxon>Dikarya</taxon>
        <taxon>Basidiomycota</taxon>
        <taxon>Pucciniomycotina</taxon>
        <taxon>Pucciniomycetes</taxon>
        <taxon>Pucciniales</taxon>
        <taxon>Pucciniaceae</taxon>
        <taxon>Puccinia</taxon>
    </lineage>
</organism>
<feature type="compositionally biased region" description="Acidic residues" evidence="11">
    <location>
        <begin position="698"/>
        <end position="711"/>
    </location>
</feature>
<gene>
    <name evidence="12" type="ORF">PGTG_18778</name>
</gene>
<dbReference type="GO" id="GO:0003682">
    <property type="term" value="F:chromatin binding"/>
    <property type="evidence" value="ECO:0000318"/>
    <property type="project" value="GO_Central"/>
</dbReference>
<evidence type="ECO:0000256" key="2">
    <source>
        <dbReference type="ARBA" id="ARBA00004496"/>
    </source>
</evidence>
<evidence type="ECO:0000256" key="5">
    <source>
        <dbReference type="ARBA" id="ARBA00022454"/>
    </source>
</evidence>
<protein>
    <recommendedName>
        <fullName evidence="4">Condensin complex subunit 2</fullName>
    </recommendedName>
</protein>
<evidence type="ECO:0000256" key="6">
    <source>
        <dbReference type="ARBA" id="ARBA00022490"/>
    </source>
</evidence>
<dbReference type="GO" id="GO:0051301">
    <property type="term" value="P:cell division"/>
    <property type="evidence" value="ECO:0007669"/>
    <property type="project" value="UniProtKB-KW"/>
</dbReference>
<dbReference type="InParanoid" id="E3L8I5"/>
<keyword evidence="5" id="KW-0158">Chromosome</keyword>
<feature type="region of interest" description="Disordered" evidence="11">
    <location>
        <begin position="792"/>
        <end position="821"/>
    </location>
</feature>
<dbReference type="KEGG" id="pgr:PGTG_18778"/>
<dbReference type="OrthoDB" id="362021at2759"/>
<feature type="region of interest" description="Disordered" evidence="11">
    <location>
        <begin position="254"/>
        <end position="279"/>
    </location>
</feature>
<sequence>MAIKRPRSAHRTEGGDKANESIPMSPSSSSSTASDTGREPKRQRSKKAPRRDKLSPSSATSSSPSSSEEDGGEPENSADWNQKEGISVQKKKNSTLAEHAKRRLSGKFGMVRKSMNFEQPPSGHSSPARVPGNGRVGALARARENHAKARQSIGITQDNPLVISTEVMNNNYDEWMKMATDNKINVNNTWSFALIDYFHDMSLLRNPEAEGGINFQKASCTLDGCVKIWTSRVDSVATETGKLLSGLAEEANNISNQIDGEDDEDVGEESGLKAPKKTRTRATNSTSLVEFNEKIKVKELELEFTVDPLFKKTCADFDEGGSGGILMSHLSVDSSMTIIFDISDSKYGGTMTCNTSWHVSQTEMLSSRRAWFLNFLGSTAFLDSFEGFQARSICPCLSNFKFSTTDSIQSFEGLAALANIMEKPDEPPITHDTHDTGNDFFDSNESPNLGEDNFQIPDHEDVDDEGVDMGEAFNPSGIPNQRDLLMALVDDNSKQAEGGQSIFGQESTGMFDYFDKSMKKSWAGPEHWKLRRTVAFKSRDDENTTTVNRTKREKSTFSFDFLKPLENSRKSIFQAGSASLTLPGYKPPKPKSQRRMIKKIVGSKTAIGSKQMLEQHCLPDDMHFNASQLLRFDMKPKTTFNMRVKSSGSVAHHPGADIDENYWARTAAAAAQNNQDQTNQEEENSNDAIPFATQFFQDEPDDQPDFEEEFDNPVGMTGNLSTDPDDTTLNDPSKTKEDEHDLIAATQNLNVRARPEFVNYAKKAKRVDVKKLKENIWRELEELTIEMEAEANTTDHQGESEDALEENVENPEGDGGSKRRKTKTFTKVINGLRTMYPQEKMEEISTSFCFICLLHLANEKGLRIQSISQSNQQQLPLDSAMNDDDGNIDDSAPLRPDDSKFVGRLEELKILKDAL</sequence>
<evidence type="ECO:0000256" key="8">
    <source>
        <dbReference type="ARBA" id="ARBA00022776"/>
    </source>
</evidence>
<dbReference type="STRING" id="418459.E3L8I5"/>
<feature type="compositionally biased region" description="Acidic residues" evidence="11">
    <location>
        <begin position="259"/>
        <end position="268"/>
    </location>
</feature>
<keyword evidence="6" id="KW-0963">Cytoplasm</keyword>
<dbReference type="VEuPathDB" id="FungiDB:PGTG_18778"/>
<feature type="compositionally biased region" description="Basic and acidic residues" evidence="11">
    <location>
        <begin position="10"/>
        <end position="19"/>
    </location>
</feature>
<name>E3L8I5_PUCGT</name>
<evidence type="ECO:0000256" key="11">
    <source>
        <dbReference type="SAM" id="MobiDB-lite"/>
    </source>
</evidence>
<keyword evidence="10" id="KW-0131">Cell cycle</keyword>
<dbReference type="PANTHER" id="PTHR13108:SF9">
    <property type="entry name" value="CONDENSIN COMPLEX SUBUNIT 2"/>
    <property type="match status" value="1"/>
</dbReference>
<feature type="compositionally biased region" description="Acidic residues" evidence="11">
    <location>
        <begin position="800"/>
        <end position="812"/>
    </location>
</feature>
<dbReference type="PANTHER" id="PTHR13108">
    <property type="entry name" value="CONDENSIN COMPLEX SUBUNIT 2"/>
    <property type="match status" value="1"/>
</dbReference>
<comment type="subcellular location">
    <subcellularLocation>
        <location evidence="1">Chromosome</location>
    </subcellularLocation>
    <subcellularLocation>
        <location evidence="2">Cytoplasm</location>
    </subcellularLocation>
</comment>
<dbReference type="GO" id="GO:0007076">
    <property type="term" value="P:mitotic chromosome condensation"/>
    <property type="evidence" value="ECO:0000318"/>
    <property type="project" value="GO_Central"/>
</dbReference>
<feature type="region of interest" description="Disordered" evidence="11">
    <location>
        <begin position="873"/>
        <end position="893"/>
    </location>
</feature>
<dbReference type="GO" id="GO:0000796">
    <property type="term" value="C:condensin complex"/>
    <property type="evidence" value="ECO:0000318"/>
    <property type="project" value="GO_Central"/>
</dbReference>
<feature type="compositionally biased region" description="Low complexity" evidence="11">
    <location>
        <begin position="21"/>
        <end position="34"/>
    </location>
</feature>
<dbReference type="GO" id="GO:0005737">
    <property type="term" value="C:cytoplasm"/>
    <property type="evidence" value="ECO:0007669"/>
    <property type="project" value="UniProtKB-SubCell"/>
</dbReference>
<dbReference type="EMBL" id="DS178375">
    <property type="protein sequence ID" value="EFP92860.2"/>
    <property type="molecule type" value="Genomic_DNA"/>
</dbReference>
<dbReference type="HOGENOM" id="CLU_010510_0_0_1"/>
<dbReference type="AlphaFoldDB" id="E3L8I5"/>
<dbReference type="InterPro" id="IPR022816">
    <property type="entry name" value="Condensin_barren_su2"/>
</dbReference>
<keyword evidence="9" id="KW-0226">DNA condensation</keyword>
<evidence type="ECO:0000256" key="10">
    <source>
        <dbReference type="ARBA" id="ARBA00023306"/>
    </source>
</evidence>
<evidence type="ECO:0000256" key="4">
    <source>
        <dbReference type="ARBA" id="ARBA00016065"/>
    </source>
</evidence>
<reference evidence="13" key="2">
    <citation type="journal article" date="2011" name="Proc. Natl. Acad. Sci. U.S.A.">
        <title>Obligate biotrophy features unraveled by the genomic analysis of rust fungi.</title>
        <authorList>
            <person name="Duplessis S."/>
            <person name="Cuomo C.A."/>
            <person name="Lin Y.-C."/>
            <person name="Aerts A."/>
            <person name="Tisserant E."/>
            <person name="Veneault-Fourrey C."/>
            <person name="Joly D.L."/>
            <person name="Hacquard S."/>
            <person name="Amselem J."/>
            <person name="Cantarel B.L."/>
            <person name="Chiu R."/>
            <person name="Coutinho P.M."/>
            <person name="Feau N."/>
            <person name="Field M."/>
            <person name="Frey P."/>
            <person name="Gelhaye E."/>
            <person name="Goldberg J."/>
            <person name="Grabherr M.G."/>
            <person name="Kodira C.D."/>
            <person name="Kohler A."/>
            <person name="Kuees U."/>
            <person name="Lindquist E.A."/>
            <person name="Lucas S.M."/>
            <person name="Mago R."/>
            <person name="Mauceli E."/>
            <person name="Morin E."/>
            <person name="Murat C."/>
            <person name="Pangilinan J.L."/>
            <person name="Park R."/>
            <person name="Pearson M."/>
            <person name="Quesneville H."/>
            <person name="Rouhier N."/>
            <person name="Sakthikumar S."/>
            <person name="Salamov A.A."/>
            <person name="Schmutz J."/>
            <person name="Selles B."/>
            <person name="Shapiro H."/>
            <person name="Tanguay P."/>
            <person name="Tuskan G.A."/>
            <person name="Henrissat B."/>
            <person name="Van de Peer Y."/>
            <person name="Rouze P."/>
            <person name="Ellis J.G."/>
            <person name="Dodds P.N."/>
            <person name="Schein J.E."/>
            <person name="Zhong S."/>
            <person name="Hamelin R.C."/>
            <person name="Grigoriev I.V."/>
            <person name="Szabo L.J."/>
            <person name="Martin F."/>
        </authorList>
    </citation>
    <scope>NUCLEOTIDE SEQUENCE [LARGE SCALE GENOMIC DNA]</scope>
    <source>
        <strain evidence="13">CRL 75-36-700-3 / race SCCL</strain>
    </source>
</reference>
<evidence type="ECO:0000313" key="13">
    <source>
        <dbReference type="Proteomes" id="UP000008783"/>
    </source>
</evidence>
<keyword evidence="8" id="KW-0498">Mitosis</keyword>
<keyword evidence="13" id="KW-1185">Reference proteome</keyword>
<feature type="compositionally biased region" description="Polar residues" evidence="11">
    <location>
        <begin position="116"/>
        <end position="125"/>
    </location>
</feature>
<dbReference type="RefSeq" id="XP_003337279.2">
    <property type="nucleotide sequence ID" value="XM_003337231.2"/>
</dbReference>
<feature type="compositionally biased region" description="Low complexity" evidence="11">
    <location>
        <begin position="55"/>
        <end position="66"/>
    </location>
</feature>
<reference key="1">
    <citation type="submission" date="2007-01" db="EMBL/GenBank/DDBJ databases">
        <title>The Genome Sequence of Puccinia graminis f. sp. tritici Strain CRL 75-36-700-3.</title>
        <authorList>
            <consortium name="The Broad Institute Genome Sequencing Platform"/>
            <person name="Birren B."/>
            <person name="Lander E."/>
            <person name="Galagan J."/>
            <person name="Nusbaum C."/>
            <person name="Devon K."/>
            <person name="Cuomo C."/>
            <person name="Jaffe D."/>
            <person name="Butler J."/>
            <person name="Alvarez P."/>
            <person name="Gnerre S."/>
            <person name="Grabherr M."/>
            <person name="Mauceli E."/>
            <person name="Brockman W."/>
            <person name="Young S."/>
            <person name="LaButti K."/>
            <person name="Sykes S."/>
            <person name="DeCaprio D."/>
            <person name="Crawford M."/>
            <person name="Koehrsen M."/>
            <person name="Engels R."/>
            <person name="Montgomery P."/>
            <person name="Pearson M."/>
            <person name="Howarth C."/>
            <person name="Larson L."/>
            <person name="White J."/>
            <person name="Zeng Q."/>
            <person name="Kodira C."/>
            <person name="Yandava C."/>
            <person name="Alvarado L."/>
            <person name="O'Leary S."/>
            <person name="Szabo L."/>
            <person name="Dean R."/>
            <person name="Schein J."/>
        </authorList>
    </citation>
    <scope>NUCLEOTIDE SEQUENCE</scope>
    <source>
        <strain>CRL 75-36-700-3</strain>
    </source>
</reference>
<proteinExistence type="inferred from homology"/>
<dbReference type="GeneID" id="10542667"/>
<evidence type="ECO:0000256" key="9">
    <source>
        <dbReference type="ARBA" id="ARBA00023067"/>
    </source>
</evidence>